<dbReference type="GO" id="GO:0042597">
    <property type="term" value="C:periplasmic space"/>
    <property type="evidence" value="ECO:0007669"/>
    <property type="project" value="UniProtKB-SubCell"/>
</dbReference>
<dbReference type="CDD" id="cd03020">
    <property type="entry name" value="DsbA_DsbC_DsbG"/>
    <property type="match status" value="1"/>
</dbReference>
<gene>
    <name evidence="10" type="ORF">SAMN05216516_102268</name>
</gene>
<reference evidence="11" key="1">
    <citation type="submission" date="2016-10" db="EMBL/GenBank/DDBJ databases">
        <authorList>
            <person name="Varghese N."/>
            <person name="Submissions S."/>
        </authorList>
    </citation>
    <scope>NUCLEOTIDE SEQUENCE [LARGE SCALE GENOMIC DNA]</scope>
    <source>
        <strain evidence="11">N6PO6</strain>
    </source>
</reference>
<evidence type="ECO:0000259" key="8">
    <source>
        <dbReference type="Pfam" id="PF10411"/>
    </source>
</evidence>
<keyword evidence="11" id="KW-1185">Reference proteome</keyword>
<feature type="chain" id="PRO_5017104446" description="Thiol:disulfide interchange protein" evidence="7">
    <location>
        <begin position="38"/>
        <end position="251"/>
    </location>
</feature>
<dbReference type="PANTHER" id="PTHR35272">
    <property type="entry name" value="THIOL:DISULFIDE INTERCHANGE PROTEIN DSBC-RELATED"/>
    <property type="match status" value="1"/>
</dbReference>
<evidence type="ECO:0000313" key="10">
    <source>
        <dbReference type="EMBL" id="SFN08163.1"/>
    </source>
</evidence>
<feature type="signal peptide" evidence="7">
    <location>
        <begin position="1"/>
        <end position="37"/>
    </location>
</feature>
<dbReference type="Proteomes" id="UP000242222">
    <property type="component" value="Unassembled WGS sequence"/>
</dbReference>
<comment type="subcellular location">
    <subcellularLocation>
        <location evidence="1 7">Periplasm</location>
    </subcellularLocation>
</comment>
<keyword evidence="6 7" id="KW-0676">Redox-active center</keyword>
<evidence type="ECO:0000256" key="4">
    <source>
        <dbReference type="ARBA" id="ARBA00022764"/>
    </source>
</evidence>
<dbReference type="STRING" id="1367852.SAMN05216516_102268"/>
<dbReference type="EMBL" id="FOVC01000002">
    <property type="protein sequence ID" value="SFN08163.1"/>
    <property type="molecule type" value="Genomic_DNA"/>
</dbReference>
<dbReference type="SUPFAM" id="SSF52833">
    <property type="entry name" value="Thioredoxin-like"/>
    <property type="match status" value="1"/>
</dbReference>
<dbReference type="InterPro" id="IPR051470">
    <property type="entry name" value="Thiol:disulfide_interchange"/>
</dbReference>
<proteinExistence type="inferred from homology"/>
<protein>
    <recommendedName>
        <fullName evidence="7">Thiol:disulfide interchange protein</fullName>
    </recommendedName>
</protein>
<evidence type="ECO:0000313" key="11">
    <source>
        <dbReference type="Proteomes" id="UP000242222"/>
    </source>
</evidence>
<dbReference type="InterPro" id="IPR036249">
    <property type="entry name" value="Thioredoxin-like_sf"/>
</dbReference>
<evidence type="ECO:0000256" key="3">
    <source>
        <dbReference type="ARBA" id="ARBA00022729"/>
    </source>
</evidence>
<sequence>MDVPQKNDIGINKGTTMKKPYLLLSLLMAMTSGVAHADDAAILQSLHKLGLKQTEIQPSPLRGMKTVLSDSGVLYVSDDGKYFIQGPLYNVSGSQPVNVTNQLLDKKVEALKSDMIVYKAPKEQHVITVFTDITCGYCRKMHSQIADYNALGITVRYLAFPREGLGGEVEKEMKSIWCAADRNKVFDEAMKGAKPQPVSCNLDLARQYRLGILYGIQGTPAILLQNGTLIPGYQGPQALKTFLDSQKSASE</sequence>
<dbReference type="InterPro" id="IPR009094">
    <property type="entry name" value="DiS-bond_isomerase_DsbC/G_N_sf"/>
</dbReference>
<evidence type="ECO:0000256" key="7">
    <source>
        <dbReference type="RuleBase" id="RU364038"/>
    </source>
</evidence>
<dbReference type="Pfam" id="PF10411">
    <property type="entry name" value="DsbC_N"/>
    <property type="match status" value="1"/>
</dbReference>
<organism evidence="10 11">
    <name type="scientific">Izhakiella capsodis</name>
    <dbReference type="NCBI Taxonomy" id="1367852"/>
    <lineage>
        <taxon>Bacteria</taxon>
        <taxon>Pseudomonadati</taxon>
        <taxon>Pseudomonadota</taxon>
        <taxon>Gammaproteobacteria</taxon>
        <taxon>Enterobacterales</taxon>
        <taxon>Erwiniaceae</taxon>
        <taxon>Izhakiella</taxon>
    </lineage>
</organism>
<dbReference type="Gene3D" id="3.40.30.10">
    <property type="entry name" value="Glutaredoxin"/>
    <property type="match status" value="1"/>
</dbReference>
<accession>A0A1I4W3U6</accession>
<comment type="function">
    <text evidence="7">Required for disulfide bond formation in some periplasmic proteins. Acts by transferring its disulfide bond to other proteins and is reduced in the process.</text>
</comment>
<feature type="domain" description="Disulphide bond isomerase DsbC/G N-terminal" evidence="8">
    <location>
        <begin position="34"/>
        <end position="101"/>
    </location>
</feature>
<comment type="similarity">
    <text evidence="2 7">Belongs to the thioredoxin family. DsbC subfamily.</text>
</comment>
<dbReference type="PROSITE" id="PS00194">
    <property type="entry name" value="THIOREDOXIN_1"/>
    <property type="match status" value="1"/>
</dbReference>
<keyword evidence="5" id="KW-1015">Disulfide bond</keyword>
<dbReference type="InterPro" id="IPR017937">
    <property type="entry name" value="Thioredoxin_CS"/>
</dbReference>
<evidence type="ECO:0000256" key="6">
    <source>
        <dbReference type="ARBA" id="ARBA00023284"/>
    </source>
</evidence>
<dbReference type="SUPFAM" id="SSF54423">
    <property type="entry name" value="DsbC/DsbG N-terminal domain-like"/>
    <property type="match status" value="1"/>
</dbReference>
<feature type="domain" description="Thioredoxin-like fold" evidence="9">
    <location>
        <begin position="121"/>
        <end position="242"/>
    </location>
</feature>
<dbReference type="NCBIfam" id="NF008129">
    <property type="entry name" value="PRK10877.1"/>
    <property type="match status" value="1"/>
</dbReference>
<dbReference type="Pfam" id="PF13098">
    <property type="entry name" value="Thioredoxin_2"/>
    <property type="match status" value="1"/>
</dbReference>
<evidence type="ECO:0000256" key="1">
    <source>
        <dbReference type="ARBA" id="ARBA00004418"/>
    </source>
</evidence>
<keyword evidence="3 7" id="KW-0732">Signal</keyword>
<dbReference type="InterPro" id="IPR018950">
    <property type="entry name" value="DiS-bond_isomerase_DsbC/G_N"/>
</dbReference>
<keyword evidence="4 7" id="KW-0574">Periplasm</keyword>
<evidence type="ECO:0000256" key="2">
    <source>
        <dbReference type="ARBA" id="ARBA00009813"/>
    </source>
</evidence>
<dbReference type="InterPro" id="IPR012336">
    <property type="entry name" value="Thioredoxin-like_fold"/>
</dbReference>
<name>A0A1I4W3U6_9GAMM</name>
<evidence type="ECO:0000259" key="9">
    <source>
        <dbReference type="Pfam" id="PF13098"/>
    </source>
</evidence>
<dbReference type="PANTHER" id="PTHR35272:SF3">
    <property type="entry name" value="THIOL:DISULFIDE INTERCHANGE PROTEIN DSBC"/>
    <property type="match status" value="1"/>
</dbReference>
<dbReference type="AlphaFoldDB" id="A0A1I4W3U6"/>
<dbReference type="Gene3D" id="3.10.450.70">
    <property type="entry name" value="Disulphide bond isomerase, DsbC/G, N-terminal"/>
    <property type="match status" value="1"/>
</dbReference>
<evidence type="ECO:0000256" key="5">
    <source>
        <dbReference type="ARBA" id="ARBA00023157"/>
    </source>
</evidence>
<dbReference type="InterPro" id="IPR033954">
    <property type="entry name" value="DiS-bond_Isoase_DsbC/G"/>
</dbReference>